<name>A0A6G0TRZ6_APHGL</name>
<dbReference type="GO" id="GO:0033204">
    <property type="term" value="F:ribonuclease P RNA binding"/>
    <property type="evidence" value="ECO:0007669"/>
    <property type="project" value="TreeGrafter"/>
</dbReference>
<feature type="domain" description="Ribosomal protein eL8/eL30/eS12/Gadd45" evidence="1">
    <location>
        <begin position="115"/>
        <end position="169"/>
    </location>
</feature>
<dbReference type="PANTHER" id="PTHR46948">
    <property type="entry name" value="RIBONUCLEASE P PROTEIN SUBUNIT P38"/>
    <property type="match status" value="1"/>
</dbReference>
<dbReference type="GO" id="GO:0005655">
    <property type="term" value="C:nucleolar ribonuclease P complex"/>
    <property type="evidence" value="ECO:0007669"/>
    <property type="project" value="InterPro"/>
</dbReference>
<dbReference type="PANTHER" id="PTHR46948:SF1">
    <property type="entry name" value="RIBONUCLEASE P PROTEIN SUBUNIT P38"/>
    <property type="match status" value="1"/>
</dbReference>
<dbReference type="GO" id="GO:0000172">
    <property type="term" value="C:ribonuclease MRP complex"/>
    <property type="evidence" value="ECO:0007669"/>
    <property type="project" value="InterPro"/>
</dbReference>
<keyword evidence="3" id="KW-1185">Reference proteome</keyword>
<protein>
    <recommendedName>
        <fullName evidence="1">Ribosomal protein eL8/eL30/eS12/Gadd45 domain-containing protein</fullName>
    </recommendedName>
</protein>
<proteinExistence type="predicted"/>
<dbReference type="InterPro" id="IPR042848">
    <property type="entry name" value="Rpp38"/>
</dbReference>
<evidence type="ECO:0000259" key="1">
    <source>
        <dbReference type="Pfam" id="PF01248"/>
    </source>
</evidence>
<dbReference type="InterPro" id="IPR004038">
    <property type="entry name" value="Ribosomal_eL8/eL30/eS12/Gad45"/>
</dbReference>
<accession>A0A6G0TRZ6</accession>
<dbReference type="GO" id="GO:0004526">
    <property type="term" value="F:ribonuclease P activity"/>
    <property type="evidence" value="ECO:0007669"/>
    <property type="project" value="TreeGrafter"/>
</dbReference>
<dbReference type="SUPFAM" id="SSF55315">
    <property type="entry name" value="L30e-like"/>
    <property type="match status" value="1"/>
</dbReference>
<dbReference type="EMBL" id="VYZN01000017">
    <property type="protein sequence ID" value="KAE9537815.1"/>
    <property type="molecule type" value="Genomic_DNA"/>
</dbReference>
<dbReference type="InterPro" id="IPR029064">
    <property type="entry name" value="Ribosomal_eL30-like_sf"/>
</dbReference>
<evidence type="ECO:0000313" key="3">
    <source>
        <dbReference type="Proteomes" id="UP000475862"/>
    </source>
</evidence>
<dbReference type="GO" id="GO:0001650">
    <property type="term" value="C:fibrillar center"/>
    <property type="evidence" value="ECO:0007669"/>
    <property type="project" value="TreeGrafter"/>
</dbReference>
<reference evidence="2 3" key="1">
    <citation type="submission" date="2019-08" db="EMBL/GenBank/DDBJ databases">
        <title>The genome of the soybean aphid Biotype 1, its phylome, world population structure and adaptation to the North American continent.</title>
        <authorList>
            <person name="Giordano R."/>
            <person name="Donthu R.K."/>
            <person name="Hernandez A.G."/>
            <person name="Wright C.L."/>
            <person name="Zimin A.V."/>
        </authorList>
    </citation>
    <scope>NUCLEOTIDE SEQUENCE [LARGE SCALE GENOMIC DNA]</scope>
    <source>
        <tissue evidence="2">Whole aphids</tissue>
    </source>
</reference>
<comment type="caution">
    <text evidence="2">The sequence shown here is derived from an EMBL/GenBank/DDBJ whole genome shotgun (WGS) entry which is preliminary data.</text>
</comment>
<dbReference type="GO" id="GO:0001682">
    <property type="term" value="P:tRNA 5'-leader removal"/>
    <property type="evidence" value="ECO:0007669"/>
    <property type="project" value="InterPro"/>
</dbReference>
<evidence type="ECO:0000313" key="2">
    <source>
        <dbReference type="EMBL" id="KAE9537815.1"/>
    </source>
</evidence>
<dbReference type="Proteomes" id="UP000475862">
    <property type="component" value="Unassembled WGS sequence"/>
</dbReference>
<dbReference type="OrthoDB" id="20109at2759"/>
<gene>
    <name evidence="2" type="ORF">AGLY_005787</name>
</gene>
<dbReference type="Gene3D" id="3.30.1330.30">
    <property type="match status" value="1"/>
</dbReference>
<dbReference type="Pfam" id="PF01248">
    <property type="entry name" value="Ribosomal_L7Ae"/>
    <property type="match status" value="1"/>
</dbReference>
<organism evidence="2 3">
    <name type="scientific">Aphis glycines</name>
    <name type="common">Soybean aphid</name>
    <dbReference type="NCBI Taxonomy" id="307491"/>
    <lineage>
        <taxon>Eukaryota</taxon>
        <taxon>Metazoa</taxon>
        <taxon>Ecdysozoa</taxon>
        <taxon>Arthropoda</taxon>
        <taxon>Hexapoda</taxon>
        <taxon>Insecta</taxon>
        <taxon>Pterygota</taxon>
        <taxon>Neoptera</taxon>
        <taxon>Paraneoptera</taxon>
        <taxon>Hemiptera</taxon>
        <taxon>Sternorrhyncha</taxon>
        <taxon>Aphidomorpha</taxon>
        <taxon>Aphidoidea</taxon>
        <taxon>Aphididae</taxon>
        <taxon>Aphidini</taxon>
        <taxon>Aphis</taxon>
        <taxon>Aphis</taxon>
    </lineage>
</organism>
<sequence length="443" mass="51307">MIPFSRLRRLISSFTTFENMTTLREMNMKQKGIVKKNLRPRCVVTDPYEKFWPILDLEKSQLLVDEMEKSISKENGKLKVDWFTLKKLPLDVRKCQIKNLSIAHKQHISPELKAQRSILKMGINEVSRCIEKDQITCCLIAEDVANCMIAKHLLFMTSAKKIPVLILPDMRSITKRFIGFSSAVLGLKNDILNKPASPLYNLYQTIIQLSNKFKNPNIKQINIRELKSKEKPVGLNVNIENYLLKKPREGKAFVPGGTSNIQTLNDLSFIPIAKMVVEEQPFEHEEVLFEIPKSTDLFSIDTKPTVIEDTGESVERKTKTYKAPLLRYHGLKMKKMKPNPNRKLKEKKTVKRFKRFASKFDRFSKYSANVIFIFSSIKDYKNKLTFPKQESKLGTLDSRQLLLNENYILHQIMEMVSCIPLVVSFQNSSEMQIDNLPNCNLRQ</sequence>
<dbReference type="AlphaFoldDB" id="A0A6G0TRZ6"/>